<evidence type="ECO:0000313" key="7">
    <source>
        <dbReference type="Proteomes" id="UP000642993"/>
    </source>
</evidence>
<dbReference type="PROSITE" id="PS50893">
    <property type="entry name" value="ABC_TRANSPORTER_2"/>
    <property type="match status" value="1"/>
</dbReference>
<dbReference type="PANTHER" id="PTHR46743">
    <property type="entry name" value="TEICHOIC ACIDS EXPORT ATP-BINDING PROTEIN TAGH"/>
    <property type="match status" value="1"/>
</dbReference>
<sequence>MADEIVIRTVDLSKQFSIRKDKSLKERVLKRGRGRAHAEQFWALREVNLEIASGHTIGLIGPNGSGKSTLLQMITGIITPTAGYVERTGRVAALLNLGAGFHPDLTGRENVYLNASILGLSRKEIDRHFDAIVEFSEIQKFIDTPVKFYSSGMYVRLAFAVAVHVDPDILIIDEVLSVGDEAFQRKCRERIEQFQQQGKTIVLVTHSLEQVQKWCDRAILLVKGDVVAQGDPKDVVARFREMQGPPTDSAPARQRTDVSIAAARALDPDGVAASTFASGSPVSLDLGIASDDALTGWAMRIELRKADGTLAHSMTTSQRGIELPALVGRATVRIDFPALPLAAGNYHADIAVLASTGHVLHDRKQAVRFAIARDCGDGGVVALDPTVRMAEDLAPARTGE</sequence>
<dbReference type="Pfam" id="PF14524">
    <property type="entry name" value="Wzt_C"/>
    <property type="match status" value="1"/>
</dbReference>
<feature type="domain" description="ABC transporter" evidence="5">
    <location>
        <begin position="7"/>
        <end position="248"/>
    </location>
</feature>
<dbReference type="Pfam" id="PF00005">
    <property type="entry name" value="ABC_tran"/>
    <property type="match status" value="1"/>
</dbReference>
<dbReference type="SUPFAM" id="SSF52540">
    <property type="entry name" value="P-loop containing nucleoside triphosphate hydrolases"/>
    <property type="match status" value="1"/>
</dbReference>
<dbReference type="GO" id="GO:0005524">
    <property type="term" value="F:ATP binding"/>
    <property type="evidence" value="ECO:0007669"/>
    <property type="project" value="UniProtKB-KW"/>
</dbReference>
<keyword evidence="2" id="KW-0813">Transport</keyword>
<dbReference type="GO" id="GO:0016020">
    <property type="term" value="C:membrane"/>
    <property type="evidence" value="ECO:0007669"/>
    <property type="project" value="InterPro"/>
</dbReference>
<dbReference type="InterPro" id="IPR050683">
    <property type="entry name" value="Bact_Polysacc_Export_ATP-bd"/>
</dbReference>
<evidence type="ECO:0000259" key="5">
    <source>
        <dbReference type="PROSITE" id="PS50893"/>
    </source>
</evidence>
<dbReference type="EMBL" id="JACYWE010000009">
    <property type="protein sequence ID" value="MBD8507587.1"/>
    <property type="molecule type" value="Genomic_DNA"/>
</dbReference>
<reference evidence="6" key="1">
    <citation type="submission" date="2020-09" db="EMBL/GenBank/DDBJ databases">
        <title>Hoyosella lacisalsi sp. nov., a halotolerant actinobacterium isolated from soil of Lake Gudzhirganskoe.</title>
        <authorList>
            <person name="Yang Q."/>
            <person name="Guo P.Y."/>
            <person name="Liu S.W."/>
            <person name="Li F.N."/>
            <person name="Sun C.H."/>
        </authorList>
    </citation>
    <scope>NUCLEOTIDE SEQUENCE</scope>
    <source>
        <strain evidence="6">G463</strain>
    </source>
</reference>
<organism evidence="6 7">
    <name type="scientific">Lolliginicoccus lacisalsi</name>
    <dbReference type="NCBI Taxonomy" id="2742202"/>
    <lineage>
        <taxon>Bacteria</taxon>
        <taxon>Bacillati</taxon>
        <taxon>Actinomycetota</taxon>
        <taxon>Actinomycetes</taxon>
        <taxon>Mycobacteriales</taxon>
        <taxon>Hoyosellaceae</taxon>
        <taxon>Lolliginicoccus</taxon>
    </lineage>
</organism>
<evidence type="ECO:0000256" key="1">
    <source>
        <dbReference type="ARBA" id="ARBA00005417"/>
    </source>
</evidence>
<name>A0A927JF32_9ACTN</name>
<dbReference type="Gene3D" id="3.40.50.300">
    <property type="entry name" value="P-loop containing nucleotide triphosphate hydrolases"/>
    <property type="match status" value="1"/>
</dbReference>
<gene>
    <name evidence="6" type="ORF">HT102_13955</name>
</gene>
<evidence type="ECO:0000313" key="6">
    <source>
        <dbReference type="EMBL" id="MBD8507587.1"/>
    </source>
</evidence>
<protein>
    <submittedName>
        <fullName evidence="6">ABC transporter ATP-binding protein</fullName>
    </submittedName>
</protein>
<keyword evidence="4 6" id="KW-0067">ATP-binding</keyword>
<dbReference type="PANTHER" id="PTHR46743:SF2">
    <property type="entry name" value="TEICHOIC ACIDS EXPORT ATP-BINDING PROTEIN TAGH"/>
    <property type="match status" value="1"/>
</dbReference>
<dbReference type="Proteomes" id="UP000642993">
    <property type="component" value="Unassembled WGS sequence"/>
</dbReference>
<dbReference type="SMART" id="SM00382">
    <property type="entry name" value="AAA"/>
    <property type="match status" value="1"/>
</dbReference>
<comment type="caution">
    <text evidence="6">The sequence shown here is derived from an EMBL/GenBank/DDBJ whole genome shotgun (WGS) entry which is preliminary data.</text>
</comment>
<dbReference type="InterPro" id="IPR027417">
    <property type="entry name" value="P-loop_NTPase"/>
</dbReference>
<dbReference type="CDD" id="cd10147">
    <property type="entry name" value="Wzt_C-like"/>
    <property type="match status" value="1"/>
</dbReference>
<dbReference type="InterPro" id="IPR003593">
    <property type="entry name" value="AAA+_ATPase"/>
</dbReference>
<keyword evidence="3" id="KW-0547">Nucleotide-binding</keyword>
<comment type="similarity">
    <text evidence="1">Belongs to the ABC transporter superfamily.</text>
</comment>
<evidence type="ECO:0000256" key="4">
    <source>
        <dbReference type="ARBA" id="ARBA00022840"/>
    </source>
</evidence>
<dbReference type="InterPro" id="IPR015860">
    <property type="entry name" value="ABC_transpr_TagH-like"/>
</dbReference>
<keyword evidence="7" id="KW-1185">Reference proteome</keyword>
<dbReference type="GO" id="GO:0016887">
    <property type="term" value="F:ATP hydrolysis activity"/>
    <property type="evidence" value="ECO:0007669"/>
    <property type="project" value="InterPro"/>
</dbReference>
<proteinExistence type="inferred from homology"/>
<dbReference type="RefSeq" id="WP_192040052.1">
    <property type="nucleotide sequence ID" value="NZ_JACYWE010000009.1"/>
</dbReference>
<dbReference type="CDD" id="cd03220">
    <property type="entry name" value="ABC_KpsT_Wzt"/>
    <property type="match status" value="1"/>
</dbReference>
<evidence type="ECO:0000256" key="3">
    <source>
        <dbReference type="ARBA" id="ARBA00022741"/>
    </source>
</evidence>
<dbReference type="InterPro" id="IPR029439">
    <property type="entry name" value="Wzt_C"/>
</dbReference>
<evidence type="ECO:0000256" key="2">
    <source>
        <dbReference type="ARBA" id="ARBA00022448"/>
    </source>
</evidence>
<dbReference type="GO" id="GO:0140359">
    <property type="term" value="F:ABC-type transporter activity"/>
    <property type="evidence" value="ECO:0007669"/>
    <property type="project" value="InterPro"/>
</dbReference>
<dbReference type="Gene3D" id="2.70.50.60">
    <property type="entry name" value="abc- transporter (atp binding component) like domain"/>
    <property type="match status" value="1"/>
</dbReference>
<dbReference type="InterPro" id="IPR003439">
    <property type="entry name" value="ABC_transporter-like_ATP-bd"/>
</dbReference>
<accession>A0A927JF32</accession>
<dbReference type="AlphaFoldDB" id="A0A927JF32"/>